<evidence type="ECO:0000313" key="1">
    <source>
        <dbReference type="EMBL" id="MFC5530329.1"/>
    </source>
</evidence>
<dbReference type="Gene3D" id="1.10.30.50">
    <property type="match status" value="1"/>
</dbReference>
<keyword evidence="2" id="KW-1185">Reference proteome</keyword>
<protein>
    <recommendedName>
        <fullName evidence="3">HNH endonuclease</fullName>
    </recommendedName>
</protein>
<evidence type="ECO:0000313" key="2">
    <source>
        <dbReference type="Proteomes" id="UP001596108"/>
    </source>
</evidence>
<dbReference type="EMBL" id="JBHSNC010000041">
    <property type="protein sequence ID" value="MFC5530329.1"/>
    <property type="molecule type" value="Genomic_DNA"/>
</dbReference>
<dbReference type="Proteomes" id="UP001596108">
    <property type="component" value="Unassembled WGS sequence"/>
</dbReference>
<sequence>MVNKTCSKCRQAKPLDEYNKGKGRFGKIAVCKSCSKERNKASIDRRRANLMSLPRYLTEEQEVSIFEHFNNSCALTGLKDKLCLDHFVPLDWGVTPLKYGLGGTTFPNMIPFHISINSAKNAMNPVMLFERYGEKYNISADRWNAALKYLAEKNGLSVADYTNRVNACYMEVQSDRWATGINKKVETNGEIVGWEIERALRRNLNIQVVIELFGTSKTKDYFRTTKVSEMIARRKFEMEVRQSKVKRNLVEITKEVERLLVEYRKRNQ</sequence>
<gene>
    <name evidence="1" type="ORF">ACFPQ4_12905</name>
</gene>
<reference evidence="2" key="1">
    <citation type="journal article" date="2019" name="Int. J. Syst. Evol. Microbiol.">
        <title>The Global Catalogue of Microorganisms (GCM) 10K type strain sequencing project: providing services to taxonomists for standard genome sequencing and annotation.</title>
        <authorList>
            <consortium name="The Broad Institute Genomics Platform"/>
            <consortium name="The Broad Institute Genome Sequencing Center for Infectious Disease"/>
            <person name="Wu L."/>
            <person name="Ma J."/>
        </authorList>
    </citation>
    <scope>NUCLEOTIDE SEQUENCE [LARGE SCALE GENOMIC DNA]</scope>
    <source>
        <strain evidence="2">CGMCC 1.18578</strain>
    </source>
</reference>
<dbReference type="RefSeq" id="WP_378112275.1">
    <property type="nucleotide sequence ID" value="NZ_JBHSNC010000041.1"/>
</dbReference>
<proteinExistence type="predicted"/>
<comment type="caution">
    <text evidence="1">The sequence shown here is derived from an EMBL/GenBank/DDBJ whole genome shotgun (WGS) entry which is preliminary data.</text>
</comment>
<name>A0ABW0R1I6_9BACL</name>
<evidence type="ECO:0008006" key="3">
    <source>
        <dbReference type="Google" id="ProtNLM"/>
    </source>
</evidence>
<accession>A0ABW0R1I6</accession>
<organism evidence="1 2">
    <name type="scientific">Cohnella yongneupensis</name>
    <dbReference type="NCBI Taxonomy" id="425006"/>
    <lineage>
        <taxon>Bacteria</taxon>
        <taxon>Bacillati</taxon>
        <taxon>Bacillota</taxon>
        <taxon>Bacilli</taxon>
        <taxon>Bacillales</taxon>
        <taxon>Paenibacillaceae</taxon>
        <taxon>Cohnella</taxon>
    </lineage>
</organism>